<name>A0A133Q710_9BACT</name>
<evidence type="ECO:0000313" key="1">
    <source>
        <dbReference type="EMBL" id="KXA38658.1"/>
    </source>
</evidence>
<dbReference type="RefSeq" id="WP_060940757.1">
    <property type="nucleotide sequence ID" value="NZ_KQ957255.1"/>
</dbReference>
<dbReference type="InterPro" id="IPR026906">
    <property type="entry name" value="LRR_5"/>
</dbReference>
<accession>A0A133Q710</accession>
<dbReference type="STRING" id="28128.HMPREF3226_01514"/>
<dbReference type="Gene3D" id="3.80.10.10">
    <property type="entry name" value="Ribonuclease Inhibitor"/>
    <property type="match status" value="2"/>
</dbReference>
<dbReference type="InterPro" id="IPR053139">
    <property type="entry name" value="Surface_bspA-like"/>
</dbReference>
<dbReference type="Proteomes" id="UP000070533">
    <property type="component" value="Unassembled WGS sequence"/>
</dbReference>
<protein>
    <recommendedName>
        <fullName evidence="3">Leucine-rich repeat domain-containing protein</fullName>
    </recommendedName>
</protein>
<sequence length="287" mass="32359">MKEDKKTINDILKKSAEREDKFENLVLNLALKKIKGAQKDDEGVYYSKKKKHLITASKTIEGKYIIPEGVQVIDENAFWGCAYLEEVVIPASVIEIGNEAFSRCLSLKSLVIPKSVTVLGNNPFVGLTSDEVTCESEKFIIENKMLYSADKKTLYSCLTDAAMVIIPKSVEVIQDLAFSRRRNLKKVVIPEGVRTIGSDAFSDCDALEEVTIPSTVETIESYAFAECDRLRTVTFVGEVKDMSRRAFSDCDQLRHIYVPVGNREKTIKQLHFSEENDDIVIEKEVEK</sequence>
<evidence type="ECO:0000313" key="2">
    <source>
        <dbReference type="Proteomes" id="UP000070533"/>
    </source>
</evidence>
<keyword evidence="2" id="KW-1185">Reference proteome</keyword>
<dbReference type="InterPro" id="IPR032675">
    <property type="entry name" value="LRR_dom_sf"/>
</dbReference>
<proteinExistence type="predicted"/>
<dbReference type="SUPFAM" id="SSF52058">
    <property type="entry name" value="L domain-like"/>
    <property type="match status" value="1"/>
</dbReference>
<dbReference type="PANTHER" id="PTHR45661:SF3">
    <property type="entry name" value="IG-LIKE DOMAIN-CONTAINING PROTEIN"/>
    <property type="match status" value="1"/>
</dbReference>
<dbReference type="PANTHER" id="PTHR45661">
    <property type="entry name" value="SURFACE ANTIGEN"/>
    <property type="match status" value="1"/>
</dbReference>
<gene>
    <name evidence="1" type="ORF">HMPREF3226_01514</name>
</gene>
<dbReference type="AlphaFoldDB" id="A0A133Q710"/>
<organism evidence="1 2">
    <name type="scientific">Prevotella corporis</name>
    <dbReference type="NCBI Taxonomy" id="28128"/>
    <lineage>
        <taxon>Bacteria</taxon>
        <taxon>Pseudomonadati</taxon>
        <taxon>Bacteroidota</taxon>
        <taxon>Bacteroidia</taxon>
        <taxon>Bacteroidales</taxon>
        <taxon>Prevotellaceae</taxon>
        <taxon>Prevotella</taxon>
    </lineage>
</organism>
<reference evidence="2" key="1">
    <citation type="submission" date="2016-01" db="EMBL/GenBank/DDBJ databases">
        <authorList>
            <person name="Mitreva M."/>
            <person name="Pepin K.H."/>
            <person name="Mihindukulasuriya K.A."/>
            <person name="Fulton R."/>
            <person name="Fronick C."/>
            <person name="O'Laughlin M."/>
            <person name="Miner T."/>
            <person name="Herter B."/>
            <person name="Rosa B.A."/>
            <person name="Cordes M."/>
            <person name="Tomlinson C."/>
            <person name="Wollam A."/>
            <person name="Palsikar V.B."/>
            <person name="Mardis E.R."/>
            <person name="Wilson R.K."/>
        </authorList>
    </citation>
    <scope>NUCLEOTIDE SEQUENCE [LARGE SCALE GENOMIC DNA]</scope>
    <source>
        <strain evidence="2">MJR7716</strain>
    </source>
</reference>
<dbReference type="PATRIC" id="fig|28128.5.peg.1548"/>
<evidence type="ECO:0008006" key="3">
    <source>
        <dbReference type="Google" id="ProtNLM"/>
    </source>
</evidence>
<dbReference type="OrthoDB" id="1071627at2"/>
<dbReference type="EMBL" id="LRQG01000108">
    <property type="protein sequence ID" value="KXA38658.1"/>
    <property type="molecule type" value="Genomic_DNA"/>
</dbReference>
<dbReference type="eggNOG" id="COG4886">
    <property type="taxonomic scope" value="Bacteria"/>
</dbReference>
<dbReference type="Pfam" id="PF13306">
    <property type="entry name" value="LRR_5"/>
    <property type="match status" value="2"/>
</dbReference>
<comment type="caution">
    <text evidence="1">The sequence shown here is derived from an EMBL/GenBank/DDBJ whole genome shotgun (WGS) entry which is preliminary data.</text>
</comment>